<dbReference type="InterPro" id="IPR005123">
    <property type="entry name" value="Oxoglu/Fe-dep_dioxygenase_dom"/>
</dbReference>
<comment type="cofactor">
    <cofactor evidence="1">
        <name>L-ascorbate</name>
        <dbReference type="ChEBI" id="CHEBI:38290"/>
    </cofactor>
</comment>
<dbReference type="GO" id="GO:0005783">
    <property type="term" value="C:endoplasmic reticulum"/>
    <property type="evidence" value="ECO:0007669"/>
    <property type="project" value="TreeGrafter"/>
</dbReference>
<dbReference type="InterPro" id="IPR045054">
    <property type="entry name" value="P4HA-like"/>
</dbReference>
<keyword evidence="4" id="KW-0223">Dioxygenase</keyword>
<evidence type="ECO:0000256" key="4">
    <source>
        <dbReference type="ARBA" id="ARBA00022964"/>
    </source>
</evidence>
<keyword evidence="8" id="KW-1185">Reference proteome</keyword>
<dbReference type="PANTHER" id="PTHR10869:SF210">
    <property type="entry name" value="FE2OG DIOXYGENASE DOMAIN-CONTAINING PROTEIN"/>
    <property type="match status" value="1"/>
</dbReference>
<dbReference type="Proteomes" id="UP000887566">
    <property type="component" value="Unplaced"/>
</dbReference>
<keyword evidence="5" id="KW-0560">Oxidoreductase</keyword>
<accession>A0A914XQW4</accession>
<keyword evidence="3" id="KW-0847">Vitamin C</keyword>
<dbReference type="InterPro" id="IPR006620">
    <property type="entry name" value="Pro_4_hyd_alph"/>
</dbReference>
<evidence type="ECO:0000313" key="8">
    <source>
        <dbReference type="Proteomes" id="UP000887566"/>
    </source>
</evidence>
<dbReference type="GO" id="GO:0031418">
    <property type="term" value="F:L-ascorbic acid binding"/>
    <property type="evidence" value="ECO:0007669"/>
    <property type="project" value="UniProtKB-KW"/>
</dbReference>
<dbReference type="GO" id="GO:0005506">
    <property type="term" value="F:iron ion binding"/>
    <property type="evidence" value="ECO:0007669"/>
    <property type="project" value="InterPro"/>
</dbReference>
<dbReference type="InterPro" id="IPR044862">
    <property type="entry name" value="Pro_4_hyd_alph_FE2OG_OXY"/>
</dbReference>
<keyword evidence="2" id="KW-0479">Metal-binding</keyword>
<evidence type="ECO:0000256" key="5">
    <source>
        <dbReference type="ARBA" id="ARBA00023002"/>
    </source>
</evidence>
<protein>
    <submittedName>
        <fullName evidence="9">Fe2OG dioxygenase domain-containing protein</fullName>
    </submittedName>
</protein>
<dbReference type="Gene3D" id="2.60.120.620">
    <property type="entry name" value="q2cbj1_9rhob like domain"/>
    <property type="match status" value="1"/>
</dbReference>
<dbReference type="SMART" id="SM00702">
    <property type="entry name" value="P4Hc"/>
    <property type="match status" value="1"/>
</dbReference>
<evidence type="ECO:0000256" key="6">
    <source>
        <dbReference type="ARBA" id="ARBA00023004"/>
    </source>
</evidence>
<feature type="domain" description="Fe2OG dioxygenase" evidence="7">
    <location>
        <begin position="1"/>
        <end position="113"/>
    </location>
</feature>
<dbReference type="WBParaSite" id="PSAMB.scaffold90size81551.g1917.t1">
    <property type="protein sequence ID" value="PSAMB.scaffold90size81551.g1917.t1"/>
    <property type="gene ID" value="PSAMB.scaffold90size81551.g1917"/>
</dbReference>
<proteinExistence type="predicted"/>
<organism evidence="8 9">
    <name type="scientific">Plectus sambesii</name>
    <dbReference type="NCBI Taxonomy" id="2011161"/>
    <lineage>
        <taxon>Eukaryota</taxon>
        <taxon>Metazoa</taxon>
        <taxon>Ecdysozoa</taxon>
        <taxon>Nematoda</taxon>
        <taxon>Chromadorea</taxon>
        <taxon>Plectida</taxon>
        <taxon>Plectina</taxon>
        <taxon>Plectoidea</taxon>
        <taxon>Plectidae</taxon>
        <taxon>Plectus</taxon>
    </lineage>
</organism>
<dbReference type="PANTHER" id="PTHR10869">
    <property type="entry name" value="PROLYL 4-HYDROXYLASE ALPHA SUBUNIT"/>
    <property type="match status" value="1"/>
</dbReference>
<evidence type="ECO:0000256" key="3">
    <source>
        <dbReference type="ARBA" id="ARBA00022896"/>
    </source>
</evidence>
<keyword evidence="6" id="KW-0408">Iron</keyword>
<evidence type="ECO:0000313" key="9">
    <source>
        <dbReference type="WBParaSite" id="PSAMB.scaffold90size81551.g1917.t1"/>
    </source>
</evidence>
<dbReference type="AlphaFoldDB" id="A0A914XQW4"/>
<dbReference type="Pfam" id="PF13640">
    <property type="entry name" value="2OG-FeII_Oxy_3"/>
    <property type="match status" value="1"/>
</dbReference>
<evidence type="ECO:0000256" key="1">
    <source>
        <dbReference type="ARBA" id="ARBA00001961"/>
    </source>
</evidence>
<name>A0A914XQW4_9BILA</name>
<dbReference type="GO" id="GO:0004656">
    <property type="term" value="F:procollagen-proline 4-dioxygenase activity"/>
    <property type="evidence" value="ECO:0007669"/>
    <property type="project" value="TreeGrafter"/>
</dbReference>
<dbReference type="PROSITE" id="PS51471">
    <property type="entry name" value="FE2OG_OXY"/>
    <property type="match status" value="1"/>
</dbReference>
<evidence type="ECO:0000259" key="7">
    <source>
        <dbReference type="PROSITE" id="PS51471"/>
    </source>
</evidence>
<sequence>MRVVAPTLLSYEEGGHYVPHYDYLDVPPNPMDYDSWMRHLGNRMATLFLILQRAAEGGGTIFPYLSLTVQPEPGDAMLWFNMNVDGSRDDGTLHGGCPIRAGNKLAMTLWIREKGQELRVKCPRFPNQMRFDLTSLSLG</sequence>
<reference evidence="9" key="1">
    <citation type="submission" date="2022-11" db="UniProtKB">
        <authorList>
            <consortium name="WormBaseParasite"/>
        </authorList>
    </citation>
    <scope>IDENTIFICATION</scope>
</reference>
<evidence type="ECO:0000256" key="2">
    <source>
        <dbReference type="ARBA" id="ARBA00022723"/>
    </source>
</evidence>